<organism evidence="3 5">
    <name type="scientific">Boothiomyces macroporosus</name>
    <dbReference type="NCBI Taxonomy" id="261099"/>
    <lineage>
        <taxon>Eukaryota</taxon>
        <taxon>Fungi</taxon>
        <taxon>Fungi incertae sedis</taxon>
        <taxon>Chytridiomycota</taxon>
        <taxon>Chytridiomycota incertae sedis</taxon>
        <taxon>Chytridiomycetes</taxon>
        <taxon>Rhizophydiales</taxon>
        <taxon>Terramycetaceae</taxon>
        <taxon>Boothiomyces</taxon>
    </lineage>
</organism>
<dbReference type="SUPFAM" id="SSF48366">
    <property type="entry name" value="Ras GEF"/>
    <property type="match status" value="1"/>
</dbReference>
<keyword evidence="5" id="KW-1185">Reference proteome</keyword>
<dbReference type="Gene3D" id="1.20.870.10">
    <property type="entry name" value="Son of sevenless (SoS) protein Chain: S domain 1"/>
    <property type="match status" value="1"/>
</dbReference>
<accession>A0AAD5UMM3</accession>
<proteinExistence type="predicted"/>
<evidence type="ECO:0000313" key="4">
    <source>
        <dbReference type="EMBL" id="KAJ3262079.1"/>
    </source>
</evidence>
<dbReference type="EMBL" id="JADGKB010000003">
    <property type="protein sequence ID" value="KAJ3262066.1"/>
    <property type="molecule type" value="Genomic_DNA"/>
</dbReference>
<dbReference type="AlphaFoldDB" id="A0AAD5UMM3"/>
<feature type="domain" description="N-terminal Ras-GEF" evidence="2">
    <location>
        <begin position="1"/>
        <end position="104"/>
    </location>
</feature>
<gene>
    <name evidence="3" type="ORF">HK103_003909</name>
    <name evidence="4" type="ORF">HK103_003922</name>
</gene>
<dbReference type="GO" id="GO:0005085">
    <property type="term" value="F:guanyl-nucleotide exchange factor activity"/>
    <property type="evidence" value="ECO:0007669"/>
    <property type="project" value="UniProtKB-KW"/>
</dbReference>
<dbReference type="InterPro" id="IPR023578">
    <property type="entry name" value="Ras_GEF_dom_sf"/>
</dbReference>
<sequence length="158" mass="18683">MSDMELTQMMLILFPLYIRPADLMDVLLDKFDTVKHLNNSALKLRICNVILLWADLYWNDFDDKMRYTLKFLSKRIALDESILEIAARMKEKSRQHLELCEYDFGFLERTATEPFTPITQEIVGGKMNWIAEIDSDVIARQLTLYEWEIFIAINVFYG</sequence>
<protein>
    <recommendedName>
        <fullName evidence="2">N-terminal Ras-GEF domain-containing protein</fullName>
    </recommendedName>
</protein>
<evidence type="ECO:0000313" key="3">
    <source>
        <dbReference type="EMBL" id="KAJ3262066.1"/>
    </source>
</evidence>
<dbReference type="InterPro" id="IPR000651">
    <property type="entry name" value="Ras-like_Gua-exchang_fac_N"/>
</dbReference>
<evidence type="ECO:0000313" key="5">
    <source>
        <dbReference type="Proteomes" id="UP001210925"/>
    </source>
</evidence>
<reference evidence="3" key="1">
    <citation type="submission" date="2020-05" db="EMBL/GenBank/DDBJ databases">
        <title>Phylogenomic resolution of chytrid fungi.</title>
        <authorList>
            <person name="Stajich J.E."/>
            <person name="Amses K."/>
            <person name="Simmons R."/>
            <person name="Seto K."/>
            <person name="Myers J."/>
            <person name="Bonds A."/>
            <person name="Quandt C.A."/>
            <person name="Barry K."/>
            <person name="Liu P."/>
            <person name="Grigoriev I."/>
            <person name="Longcore J.E."/>
            <person name="James T.Y."/>
        </authorList>
    </citation>
    <scope>NUCLEOTIDE SEQUENCE</scope>
    <source>
        <strain evidence="3">PLAUS21</strain>
    </source>
</reference>
<comment type="caution">
    <text evidence="3">The sequence shown here is derived from an EMBL/GenBank/DDBJ whole genome shotgun (WGS) entry which is preliminary data.</text>
</comment>
<dbReference type="PROSITE" id="PS50212">
    <property type="entry name" value="RASGEF_NTER"/>
    <property type="match status" value="1"/>
</dbReference>
<evidence type="ECO:0000256" key="1">
    <source>
        <dbReference type="PROSITE-ProRule" id="PRU00135"/>
    </source>
</evidence>
<dbReference type="Proteomes" id="UP001210925">
    <property type="component" value="Unassembled WGS sequence"/>
</dbReference>
<dbReference type="Pfam" id="PF00618">
    <property type="entry name" value="RasGEF_N"/>
    <property type="match status" value="1"/>
</dbReference>
<evidence type="ECO:0000259" key="2">
    <source>
        <dbReference type="PROSITE" id="PS50212"/>
    </source>
</evidence>
<keyword evidence="1" id="KW-0344">Guanine-nucleotide releasing factor</keyword>
<dbReference type="EMBL" id="JADGKB010000003">
    <property type="protein sequence ID" value="KAJ3262079.1"/>
    <property type="molecule type" value="Genomic_DNA"/>
</dbReference>
<name>A0AAD5UMM3_9FUNG</name>